<evidence type="ECO:0000259" key="5">
    <source>
        <dbReference type="PROSITE" id="PS50893"/>
    </source>
</evidence>
<evidence type="ECO:0000313" key="7">
    <source>
        <dbReference type="Proteomes" id="UP001519271"/>
    </source>
</evidence>
<organism evidence="6 7">
    <name type="scientific">Youngiibacter multivorans</name>
    <dbReference type="NCBI Taxonomy" id="937251"/>
    <lineage>
        <taxon>Bacteria</taxon>
        <taxon>Bacillati</taxon>
        <taxon>Bacillota</taxon>
        <taxon>Clostridia</taxon>
        <taxon>Eubacteriales</taxon>
        <taxon>Clostridiaceae</taxon>
        <taxon>Youngiibacter</taxon>
    </lineage>
</organism>
<dbReference type="GO" id="GO:0005524">
    <property type="term" value="F:ATP binding"/>
    <property type="evidence" value="ECO:0007669"/>
    <property type="project" value="UniProtKB-KW"/>
</dbReference>
<dbReference type="SMART" id="SM00382">
    <property type="entry name" value="AAA"/>
    <property type="match status" value="1"/>
</dbReference>
<evidence type="ECO:0000256" key="2">
    <source>
        <dbReference type="ARBA" id="ARBA00022448"/>
    </source>
</evidence>
<name>A0ABS4G0R1_9CLOT</name>
<dbReference type="InterPro" id="IPR003439">
    <property type="entry name" value="ABC_transporter-like_ATP-bd"/>
</dbReference>
<dbReference type="Proteomes" id="UP001519271">
    <property type="component" value="Unassembled WGS sequence"/>
</dbReference>
<accession>A0ABS4G0R1</accession>
<proteinExistence type="inferred from homology"/>
<dbReference type="PROSITE" id="PS50893">
    <property type="entry name" value="ABC_TRANSPORTER_2"/>
    <property type="match status" value="1"/>
</dbReference>
<evidence type="ECO:0000256" key="4">
    <source>
        <dbReference type="ARBA" id="ARBA00022840"/>
    </source>
</evidence>
<comment type="similarity">
    <text evidence="1">Belongs to the ABC transporter superfamily.</text>
</comment>
<comment type="caution">
    <text evidence="6">The sequence shown here is derived from an EMBL/GenBank/DDBJ whole genome shotgun (WGS) entry which is preliminary data.</text>
</comment>
<dbReference type="SUPFAM" id="SSF52540">
    <property type="entry name" value="P-loop containing nucleoside triphosphate hydrolases"/>
    <property type="match status" value="1"/>
</dbReference>
<evidence type="ECO:0000256" key="3">
    <source>
        <dbReference type="ARBA" id="ARBA00022741"/>
    </source>
</evidence>
<dbReference type="Gene3D" id="3.40.50.300">
    <property type="entry name" value="P-loop containing nucleotide triphosphate hydrolases"/>
    <property type="match status" value="1"/>
</dbReference>
<gene>
    <name evidence="6" type="ORF">J2Z34_000605</name>
</gene>
<feature type="domain" description="ABC transporter" evidence="5">
    <location>
        <begin position="2"/>
        <end position="249"/>
    </location>
</feature>
<sequence length="265" mass="29212">MLQIKGLYKSFSIGTPLENRVINGLDIDIRQGEFATIIGSNGAGKSTFLNLIAGTLDADEGTIILDGQDITHVKAFRRANNIGRVHQDPKMSVASSMTLLENLSLADAKGESLSLKKAVSQDRVEGYRERLKSLELGLEDKLYTKMGLLSGGQRQGVALLMAVMKRPKLLLLDEHTAALDPKTSEIIMKITDQLVEEDSITTLMITHNLKHAVKHGSRLLMMHEGKIVFDVAGEEKSRLTSKDLIELFKKNANEDAMEDRSLLSL</sequence>
<reference evidence="6 7" key="1">
    <citation type="submission" date="2021-03" db="EMBL/GenBank/DDBJ databases">
        <title>Genomic Encyclopedia of Type Strains, Phase IV (KMG-IV): sequencing the most valuable type-strain genomes for metagenomic binning, comparative biology and taxonomic classification.</title>
        <authorList>
            <person name="Goeker M."/>
        </authorList>
    </citation>
    <scope>NUCLEOTIDE SEQUENCE [LARGE SCALE GENOMIC DNA]</scope>
    <source>
        <strain evidence="6 7">DSM 6139</strain>
    </source>
</reference>
<dbReference type="EMBL" id="JAGGKC010000003">
    <property type="protein sequence ID" value="MBP1918134.1"/>
    <property type="molecule type" value="Genomic_DNA"/>
</dbReference>
<keyword evidence="7" id="KW-1185">Reference proteome</keyword>
<dbReference type="PANTHER" id="PTHR42734:SF17">
    <property type="entry name" value="METAL TRANSPORT SYSTEM ATP-BINDING PROTEIN TM_0124-RELATED"/>
    <property type="match status" value="1"/>
</dbReference>
<dbReference type="Pfam" id="PF00005">
    <property type="entry name" value="ABC_tran"/>
    <property type="match status" value="1"/>
</dbReference>
<keyword evidence="4 6" id="KW-0067">ATP-binding</keyword>
<evidence type="ECO:0000313" key="6">
    <source>
        <dbReference type="EMBL" id="MBP1918134.1"/>
    </source>
</evidence>
<dbReference type="InterPro" id="IPR050153">
    <property type="entry name" value="Metal_Ion_Import_ABC"/>
</dbReference>
<dbReference type="RefSeq" id="WP_209458373.1">
    <property type="nucleotide sequence ID" value="NZ_JAGGKC010000003.1"/>
</dbReference>
<keyword evidence="2" id="KW-0813">Transport</keyword>
<dbReference type="InterPro" id="IPR027417">
    <property type="entry name" value="P-loop_NTPase"/>
</dbReference>
<evidence type="ECO:0000256" key="1">
    <source>
        <dbReference type="ARBA" id="ARBA00005417"/>
    </source>
</evidence>
<dbReference type="PANTHER" id="PTHR42734">
    <property type="entry name" value="METAL TRANSPORT SYSTEM ATP-BINDING PROTEIN TM_0124-RELATED"/>
    <property type="match status" value="1"/>
</dbReference>
<protein>
    <submittedName>
        <fullName evidence="6">ABC transport system ATP-binding protein</fullName>
    </submittedName>
</protein>
<keyword evidence="3" id="KW-0547">Nucleotide-binding</keyword>
<dbReference type="InterPro" id="IPR003593">
    <property type="entry name" value="AAA+_ATPase"/>
</dbReference>